<dbReference type="Proteomes" id="UP000283077">
    <property type="component" value="Unassembled WGS sequence"/>
</dbReference>
<name>A0A437QLE4_9GAMM</name>
<feature type="signal peptide" evidence="1">
    <location>
        <begin position="1"/>
        <end position="21"/>
    </location>
</feature>
<dbReference type="AlphaFoldDB" id="A0A437QLE4"/>
<comment type="caution">
    <text evidence="2">The sequence shown here is derived from an EMBL/GenBank/DDBJ whole genome shotgun (WGS) entry which is preliminary data.</text>
</comment>
<evidence type="ECO:0000313" key="2">
    <source>
        <dbReference type="EMBL" id="RVU35343.1"/>
    </source>
</evidence>
<protein>
    <submittedName>
        <fullName evidence="2">Uncharacterized protein</fullName>
    </submittedName>
</protein>
<reference evidence="2 3" key="1">
    <citation type="submission" date="2019-01" db="EMBL/GenBank/DDBJ databases">
        <authorList>
            <person name="Chen W.-M."/>
        </authorList>
    </citation>
    <scope>NUCLEOTIDE SEQUENCE [LARGE SCALE GENOMIC DNA]</scope>
    <source>
        <strain evidence="2 3">KYPC3</strain>
    </source>
</reference>
<accession>A0A437QLE4</accession>
<gene>
    <name evidence="2" type="ORF">EOE67_14290</name>
</gene>
<keyword evidence="3" id="KW-1185">Reference proteome</keyword>
<dbReference type="OrthoDB" id="5772474at2"/>
<dbReference type="PROSITE" id="PS51257">
    <property type="entry name" value="PROKAR_LIPOPROTEIN"/>
    <property type="match status" value="1"/>
</dbReference>
<dbReference type="RefSeq" id="WP_127700017.1">
    <property type="nucleotide sequence ID" value="NZ_SACS01000016.1"/>
</dbReference>
<sequence length="75" mass="8228">MKKNVMYAVAASLVFAVTGCANVDKNYAFVVDQEQLDQLENSQRKQRNVGHVVWVNPPLKKVEVAKVAAANPSSL</sequence>
<evidence type="ECO:0000313" key="3">
    <source>
        <dbReference type="Proteomes" id="UP000283077"/>
    </source>
</evidence>
<proteinExistence type="predicted"/>
<dbReference type="EMBL" id="SACS01000016">
    <property type="protein sequence ID" value="RVU35343.1"/>
    <property type="molecule type" value="Genomic_DNA"/>
</dbReference>
<keyword evidence="1" id="KW-0732">Signal</keyword>
<evidence type="ECO:0000256" key="1">
    <source>
        <dbReference type="SAM" id="SignalP"/>
    </source>
</evidence>
<feature type="chain" id="PRO_5019394705" evidence="1">
    <location>
        <begin position="22"/>
        <end position="75"/>
    </location>
</feature>
<organism evidence="2 3">
    <name type="scientific">Rheinheimera riviphila</name>
    <dbReference type="NCBI Taxonomy" id="1834037"/>
    <lineage>
        <taxon>Bacteria</taxon>
        <taxon>Pseudomonadati</taxon>
        <taxon>Pseudomonadota</taxon>
        <taxon>Gammaproteobacteria</taxon>
        <taxon>Chromatiales</taxon>
        <taxon>Chromatiaceae</taxon>
        <taxon>Rheinheimera</taxon>
    </lineage>
</organism>